<dbReference type="EMBL" id="LAVV01004253">
    <property type="protein sequence ID" value="KNZ61585.1"/>
    <property type="molecule type" value="Genomic_DNA"/>
</dbReference>
<gene>
    <name evidence="2" type="ORF">VP01_13829g1</name>
</gene>
<evidence type="ECO:0000256" key="1">
    <source>
        <dbReference type="SAM" id="MobiDB-lite"/>
    </source>
</evidence>
<feature type="non-terminal residue" evidence="2">
    <location>
        <position position="111"/>
    </location>
</feature>
<evidence type="ECO:0000313" key="2">
    <source>
        <dbReference type="EMBL" id="KNZ61585.1"/>
    </source>
</evidence>
<feature type="region of interest" description="Disordered" evidence="1">
    <location>
        <begin position="1"/>
        <end position="32"/>
    </location>
</feature>
<comment type="caution">
    <text evidence="2">The sequence shown here is derived from an EMBL/GenBank/DDBJ whole genome shotgun (WGS) entry which is preliminary data.</text>
</comment>
<dbReference type="Proteomes" id="UP000037035">
    <property type="component" value="Unassembled WGS sequence"/>
</dbReference>
<accession>A0A0L6VN96</accession>
<evidence type="ECO:0000313" key="3">
    <source>
        <dbReference type="Proteomes" id="UP000037035"/>
    </source>
</evidence>
<protein>
    <submittedName>
        <fullName evidence="2">Uncharacterized protein</fullName>
    </submittedName>
</protein>
<proteinExistence type="predicted"/>
<sequence>MDDLTTSDYMESDSGHSTNSERDTNPNPSENSLKELVEHLLLQVFQGPKSLQIFEENHGIKPSAQTLTQNQKEWGIQQCDLQKIDPLPSLGSSFKHYLKKLNLKLLVNDVE</sequence>
<name>A0A0L6VN96_9BASI</name>
<reference evidence="2 3" key="1">
    <citation type="submission" date="2015-08" db="EMBL/GenBank/DDBJ databases">
        <title>Next Generation Sequencing and Analysis of the Genome of Puccinia sorghi L Schw, the Causal Agent of Maize Common Rust.</title>
        <authorList>
            <person name="Rochi L."/>
            <person name="Burguener G."/>
            <person name="Darino M."/>
            <person name="Turjanski A."/>
            <person name="Kreff E."/>
            <person name="Dieguez M.J."/>
            <person name="Sacco F."/>
        </authorList>
    </citation>
    <scope>NUCLEOTIDE SEQUENCE [LARGE SCALE GENOMIC DNA]</scope>
    <source>
        <strain evidence="2 3">RO10H11247</strain>
    </source>
</reference>
<dbReference type="PANTHER" id="PTHR46177">
    <property type="entry name" value="INTEGRASE CATALYTIC DOMAIN-CONTAINING PROTEIN"/>
    <property type="match status" value="1"/>
</dbReference>
<dbReference type="AlphaFoldDB" id="A0A0L6VN96"/>
<keyword evidence="3" id="KW-1185">Reference proteome</keyword>
<dbReference type="PANTHER" id="PTHR46177:SF1">
    <property type="entry name" value="INTEGRASE CATALYTIC DOMAIN-CONTAINING PROTEIN"/>
    <property type="match status" value="1"/>
</dbReference>
<organism evidence="2 3">
    <name type="scientific">Puccinia sorghi</name>
    <dbReference type="NCBI Taxonomy" id="27349"/>
    <lineage>
        <taxon>Eukaryota</taxon>
        <taxon>Fungi</taxon>
        <taxon>Dikarya</taxon>
        <taxon>Basidiomycota</taxon>
        <taxon>Pucciniomycotina</taxon>
        <taxon>Pucciniomycetes</taxon>
        <taxon>Pucciniales</taxon>
        <taxon>Pucciniaceae</taxon>
        <taxon>Puccinia</taxon>
    </lineage>
</organism>
<dbReference type="VEuPathDB" id="FungiDB:VP01_13829g1"/>